<sequence length="1034" mass="115913">MDDYLDDDIDDDDLMLAADEAINAISSTPSIPQQSQNQTVLRAPSPQPRPARTLERQISISRQNTLSQPGQGQGRLQTTLDGNAIDDEEFEQSIHPTARGVYRNDPNREALTHHELDNEALRTWVYPTNLGATREYQYSIVSNSLFNNTLVALPTGLGKTFIAATVMLNFYRWTKSAQIVFVAPTKPLVSQQVEACFNIVGIPRSDTTLLTGDVSPGLRAEEWGEKRVFFMTPQTLHNDLCSGFADPKRIVLLVVDEAHRAVGEYAYAKVIKFIRRFSKSVRVLALTATPGSKVETVQEVIDNLGISHVEIRTEESMDIRQYVHRRDIETEILDPSDEINQVRDLFTKALQPLVDKLTQQNIYWGRDAMSLTTYGLVKASQDWYKGPGRHANQGVQNMLRAVFSVLQSVAHSIKLLNFHGIKPFFDSMATIRSEVEDAKGKGSKYRSGLIKDQNFVEMMVTIDKWLQIPDFAGHPKLTVLTNKIMEHFVNNPSQGSSTKVIVFSEYRDSAEEIVRILNMHQPLMRARVFVGQADSKRSEGMKQAQQIQAIEDFKAGKFNVLVATSIGEEGLDIGQVDLIVCYDASSSPIRMLQRMGRTGRKRAGRIILLLMRGKEEDNYSKSKDSYAAMQKLICEGSKFAFRYDISTRIVPKGVKPEVDLKMIEIPLENTQVQGLPEPRKNRAPKKKKPPKKFHMPDGVPTGFMKASEINKSVRKKARAKTPDPVETDVVVDVPALESVALTPAQQNEFKRLYQLVPGKQSSVVQVRMDAFPKLQRELRPTVHVKHGNYTKRVVKMLSRVAAFGDKEVEYPPLDPPPYRHLDIPEFVDTDAGSQGGSESPKIIQLSEEEEERPNRPKKRKQARKNTPTSAPRYGFDVSDLDEEKERRTRPKKRKQGKKDTFKSVPSYGGDVCDSDEEIPGDDNDDGEDLLDFIVSDSWESPQPKSREGPRRGKGKGEGKGGKSGDHVVEGSSDEDMPTLSQLLDPAPKPVAPKQAWVVDSDDDDDVGSGMGGDRVQLTQRGRMIIEDSDEDEWG</sequence>
<keyword evidence="7" id="KW-0378">Hydrolase</keyword>
<feature type="compositionally biased region" description="Basic and acidic residues" evidence="15">
    <location>
        <begin position="944"/>
        <end position="968"/>
    </location>
</feature>
<keyword evidence="12" id="KW-0539">Nucleus</keyword>
<dbReference type="GO" id="GO:0036297">
    <property type="term" value="P:interstrand cross-link repair"/>
    <property type="evidence" value="ECO:0007669"/>
    <property type="project" value="TreeGrafter"/>
</dbReference>
<comment type="similarity">
    <text evidence="3 14">Belongs to the DEAD box helicase family. DEAH subfamily. FANCM sub-subfamily.</text>
</comment>
<name>A0AAE8SRI7_9PEZI</name>
<feature type="region of interest" description="Disordered" evidence="15">
    <location>
        <begin position="26"/>
        <end position="52"/>
    </location>
</feature>
<comment type="function">
    <text evidence="1 14">ATP-dependent DNA helicase involved in DNA damage repair by homologous recombination and in genome maintenance. Capable of unwinding D-loops. Plays a role in limiting crossover recombinants during mitotic DNA double-strand break (DSB) repair. Component of a FANCM-MHF complex which promotes gene conversion at blocked replication forks, probably by reversal of the stalled fork.</text>
</comment>
<evidence type="ECO:0000256" key="15">
    <source>
        <dbReference type="SAM" id="MobiDB-lite"/>
    </source>
</evidence>
<dbReference type="InterPro" id="IPR039686">
    <property type="entry name" value="FANCM/Mph1-like_ID"/>
</dbReference>
<evidence type="ECO:0000256" key="6">
    <source>
        <dbReference type="ARBA" id="ARBA00022763"/>
    </source>
</evidence>
<reference evidence="18" key="1">
    <citation type="submission" date="2018-03" db="EMBL/GenBank/DDBJ databases">
        <authorList>
            <person name="Guldener U."/>
        </authorList>
    </citation>
    <scope>NUCLEOTIDE SEQUENCE</scope>
</reference>
<evidence type="ECO:0000256" key="4">
    <source>
        <dbReference type="ARBA" id="ARBA00011390"/>
    </source>
</evidence>
<dbReference type="SUPFAM" id="SSF52540">
    <property type="entry name" value="P-loop containing nucleoside triphosphate hydrolases"/>
    <property type="match status" value="1"/>
</dbReference>
<gene>
    <name evidence="18" type="ORF">DNG_01083</name>
</gene>
<feature type="compositionally biased region" description="Basic residues" evidence="15">
    <location>
        <begin position="681"/>
        <end position="693"/>
    </location>
</feature>
<dbReference type="InterPro" id="IPR027417">
    <property type="entry name" value="P-loop_NTPase"/>
</dbReference>
<comment type="catalytic activity">
    <reaction evidence="13 14">
        <text>ATP + H2O = ADP + phosphate + H(+)</text>
        <dbReference type="Rhea" id="RHEA:13065"/>
        <dbReference type="ChEBI" id="CHEBI:15377"/>
        <dbReference type="ChEBI" id="CHEBI:15378"/>
        <dbReference type="ChEBI" id="CHEBI:30616"/>
        <dbReference type="ChEBI" id="CHEBI:43474"/>
        <dbReference type="ChEBI" id="CHEBI:456216"/>
        <dbReference type="EC" id="3.6.4.12"/>
    </reaction>
</comment>
<dbReference type="GO" id="GO:0005524">
    <property type="term" value="F:ATP binding"/>
    <property type="evidence" value="ECO:0007669"/>
    <property type="project" value="UniProtKB-UniRule"/>
</dbReference>
<keyword evidence="11" id="KW-0234">DNA repair</keyword>
<evidence type="ECO:0000256" key="14">
    <source>
        <dbReference type="RuleBase" id="RU367027"/>
    </source>
</evidence>
<keyword evidence="5" id="KW-0547">Nucleotide-binding</keyword>
<evidence type="ECO:0000256" key="1">
    <source>
        <dbReference type="ARBA" id="ARBA00003813"/>
    </source>
</evidence>
<dbReference type="FunFam" id="3.40.50.300:FF:001992">
    <property type="entry name" value="ATP-dependent RNA helicase, putative"/>
    <property type="match status" value="1"/>
</dbReference>
<evidence type="ECO:0000256" key="3">
    <source>
        <dbReference type="ARBA" id="ARBA00009889"/>
    </source>
</evidence>
<dbReference type="EMBL" id="ONZQ02000001">
    <property type="protein sequence ID" value="SPN97572.1"/>
    <property type="molecule type" value="Genomic_DNA"/>
</dbReference>
<dbReference type="InterPro" id="IPR006935">
    <property type="entry name" value="Helicase/UvrB_N"/>
</dbReference>
<evidence type="ECO:0000256" key="5">
    <source>
        <dbReference type="ARBA" id="ARBA00022741"/>
    </source>
</evidence>
<feature type="region of interest" description="Disordered" evidence="15">
    <location>
        <begin position="807"/>
        <end position="1034"/>
    </location>
</feature>
<keyword evidence="9" id="KW-0067">ATP-binding</keyword>
<feature type="compositionally biased region" description="Acidic residues" evidence="15">
    <location>
        <begin position="912"/>
        <end position="930"/>
    </location>
</feature>
<feature type="domain" description="Helicase ATP-binding" evidence="16">
    <location>
        <begin position="140"/>
        <end position="308"/>
    </location>
</feature>
<feature type="compositionally biased region" description="Low complexity" evidence="15">
    <location>
        <begin position="26"/>
        <end position="39"/>
    </location>
</feature>
<dbReference type="PANTHER" id="PTHR14025:SF20">
    <property type="entry name" value="FANCONI ANEMIA GROUP M PROTEIN"/>
    <property type="match status" value="1"/>
</dbReference>
<dbReference type="Gene3D" id="1.20.1320.20">
    <property type="entry name" value="hef helicase domain"/>
    <property type="match status" value="1"/>
</dbReference>
<protein>
    <recommendedName>
        <fullName evidence="14">ATP-dependent DNA helicase</fullName>
        <ecNumber evidence="14">3.6.4.12</ecNumber>
    </recommendedName>
</protein>
<evidence type="ECO:0000259" key="16">
    <source>
        <dbReference type="PROSITE" id="PS51192"/>
    </source>
</evidence>
<dbReference type="SMART" id="SM00487">
    <property type="entry name" value="DEXDc"/>
    <property type="match status" value="1"/>
</dbReference>
<dbReference type="Gene3D" id="3.40.50.300">
    <property type="entry name" value="P-loop containing nucleotide triphosphate hydrolases"/>
    <property type="match status" value="2"/>
</dbReference>
<dbReference type="GO" id="GO:0045003">
    <property type="term" value="P:double-strand break repair via synthesis-dependent strand annealing"/>
    <property type="evidence" value="ECO:0007669"/>
    <property type="project" value="TreeGrafter"/>
</dbReference>
<evidence type="ECO:0000256" key="10">
    <source>
        <dbReference type="ARBA" id="ARBA00023125"/>
    </source>
</evidence>
<keyword evidence="6" id="KW-0227">DNA damage</keyword>
<dbReference type="FunFam" id="3.40.50.300:FF:000861">
    <property type="entry name" value="Fanconi anemia, complementation group M"/>
    <property type="match status" value="1"/>
</dbReference>
<dbReference type="PROSITE" id="PS51192">
    <property type="entry name" value="HELICASE_ATP_BIND_1"/>
    <property type="match status" value="1"/>
</dbReference>
<evidence type="ECO:0000259" key="17">
    <source>
        <dbReference type="PROSITE" id="PS51194"/>
    </source>
</evidence>
<dbReference type="CDD" id="cd18033">
    <property type="entry name" value="DEXDc_FANCM"/>
    <property type="match status" value="1"/>
</dbReference>
<dbReference type="InterPro" id="IPR014001">
    <property type="entry name" value="Helicase_ATP-bd"/>
</dbReference>
<dbReference type="SMART" id="SM00490">
    <property type="entry name" value="HELICc"/>
    <property type="match status" value="1"/>
</dbReference>
<evidence type="ECO:0000313" key="19">
    <source>
        <dbReference type="Proteomes" id="UP001187682"/>
    </source>
</evidence>
<dbReference type="GO" id="GO:0000400">
    <property type="term" value="F:four-way junction DNA binding"/>
    <property type="evidence" value="ECO:0007669"/>
    <property type="project" value="TreeGrafter"/>
</dbReference>
<organism evidence="18 19">
    <name type="scientific">Cephalotrichum gorgonifer</name>
    <dbReference type="NCBI Taxonomy" id="2041049"/>
    <lineage>
        <taxon>Eukaryota</taxon>
        <taxon>Fungi</taxon>
        <taxon>Dikarya</taxon>
        <taxon>Ascomycota</taxon>
        <taxon>Pezizomycotina</taxon>
        <taxon>Sordariomycetes</taxon>
        <taxon>Hypocreomycetidae</taxon>
        <taxon>Microascales</taxon>
        <taxon>Microascaceae</taxon>
        <taxon>Cephalotrichum</taxon>
    </lineage>
</organism>
<evidence type="ECO:0000256" key="8">
    <source>
        <dbReference type="ARBA" id="ARBA00022806"/>
    </source>
</evidence>
<dbReference type="CDD" id="cd18801">
    <property type="entry name" value="SF2_C_FANCM_Hef"/>
    <property type="match status" value="1"/>
</dbReference>
<feature type="compositionally biased region" description="Basic residues" evidence="15">
    <location>
        <begin position="887"/>
        <end position="896"/>
    </location>
</feature>
<feature type="region of interest" description="Disordered" evidence="15">
    <location>
        <begin position="672"/>
        <end position="701"/>
    </location>
</feature>
<dbReference type="AlphaFoldDB" id="A0AAE8SRI7"/>
<dbReference type="InterPro" id="IPR044749">
    <property type="entry name" value="FANCM_DEXDc"/>
</dbReference>
<evidence type="ECO:0000256" key="9">
    <source>
        <dbReference type="ARBA" id="ARBA00022840"/>
    </source>
</evidence>
<feature type="domain" description="Helicase C-terminal" evidence="17">
    <location>
        <begin position="483"/>
        <end position="645"/>
    </location>
</feature>
<comment type="subcellular location">
    <subcellularLocation>
        <location evidence="2 14">Nucleus</location>
    </subcellularLocation>
</comment>
<evidence type="ECO:0000256" key="2">
    <source>
        <dbReference type="ARBA" id="ARBA00004123"/>
    </source>
</evidence>
<dbReference type="PANTHER" id="PTHR14025">
    <property type="entry name" value="FANCONI ANEMIA GROUP M FANCM FAMILY MEMBER"/>
    <property type="match status" value="1"/>
</dbReference>
<dbReference type="GO" id="GO:0016787">
    <property type="term" value="F:hydrolase activity"/>
    <property type="evidence" value="ECO:0007669"/>
    <property type="project" value="UniProtKB-KW"/>
</dbReference>
<dbReference type="GO" id="GO:0005634">
    <property type="term" value="C:nucleus"/>
    <property type="evidence" value="ECO:0007669"/>
    <property type="project" value="UniProtKB-SubCell"/>
</dbReference>
<accession>A0AAE8SRI7</accession>
<dbReference type="EC" id="3.6.4.12" evidence="14"/>
<evidence type="ECO:0000256" key="12">
    <source>
        <dbReference type="ARBA" id="ARBA00023242"/>
    </source>
</evidence>
<keyword evidence="8 18" id="KW-0347">Helicase</keyword>
<dbReference type="CDD" id="cd12091">
    <property type="entry name" value="FANCM_ID"/>
    <property type="match status" value="1"/>
</dbReference>
<keyword evidence="10" id="KW-0238">DNA-binding</keyword>
<dbReference type="PROSITE" id="PS51194">
    <property type="entry name" value="HELICASE_CTER"/>
    <property type="match status" value="1"/>
</dbReference>
<dbReference type="GO" id="GO:0043138">
    <property type="term" value="F:3'-5' DNA helicase activity"/>
    <property type="evidence" value="ECO:0007669"/>
    <property type="project" value="InterPro"/>
</dbReference>
<evidence type="ECO:0000256" key="13">
    <source>
        <dbReference type="ARBA" id="ARBA00047995"/>
    </source>
</evidence>
<comment type="subunit">
    <text evidence="4 14">Interacts with the MHF histone-fold complex to form the FANCM-MHF complex.</text>
</comment>
<dbReference type="Pfam" id="PF00271">
    <property type="entry name" value="Helicase_C"/>
    <property type="match status" value="1"/>
</dbReference>
<keyword evidence="19" id="KW-1185">Reference proteome</keyword>
<dbReference type="GO" id="GO:0009378">
    <property type="term" value="F:four-way junction helicase activity"/>
    <property type="evidence" value="ECO:0007669"/>
    <property type="project" value="TreeGrafter"/>
</dbReference>
<dbReference type="InterPro" id="IPR001650">
    <property type="entry name" value="Helicase_C-like"/>
</dbReference>
<evidence type="ECO:0000313" key="18">
    <source>
        <dbReference type="EMBL" id="SPN97572.1"/>
    </source>
</evidence>
<dbReference type="Proteomes" id="UP001187682">
    <property type="component" value="Unassembled WGS sequence"/>
</dbReference>
<dbReference type="Pfam" id="PF04851">
    <property type="entry name" value="ResIII"/>
    <property type="match status" value="1"/>
</dbReference>
<comment type="caution">
    <text evidence="18">The sequence shown here is derived from an EMBL/GenBank/DDBJ whole genome shotgun (WGS) entry which is preliminary data.</text>
</comment>
<evidence type="ECO:0000256" key="11">
    <source>
        <dbReference type="ARBA" id="ARBA00023204"/>
    </source>
</evidence>
<evidence type="ECO:0000256" key="7">
    <source>
        <dbReference type="ARBA" id="ARBA00022801"/>
    </source>
</evidence>
<proteinExistence type="inferred from homology"/>